<dbReference type="PANTHER" id="PTHR48078">
    <property type="entry name" value="THREONINE DEHYDRATASE, MITOCHONDRIAL-RELATED"/>
    <property type="match status" value="1"/>
</dbReference>
<dbReference type="PROSITE" id="PS00165">
    <property type="entry name" value="DEHYDRATASE_SER_THR"/>
    <property type="match status" value="1"/>
</dbReference>
<evidence type="ECO:0000313" key="15">
    <source>
        <dbReference type="Proteomes" id="UP000824128"/>
    </source>
</evidence>
<dbReference type="EMBL" id="DVNZ01000178">
    <property type="protein sequence ID" value="HIU94633.1"/>
    <property type="molecule type" value="Genomic_DNA"/>
</dbReference>
<dbReference type="GO" id="GO:0006565">
    <property type="term" value="P:L-serine catabolic process"/>
    <property type="evidence" value="ECO:0007669"/>
    <property type="project" value="TreeGrafter"/>
</dbReference>
<dbReference type="CDD" id="cd04907">
    <property type="entry name" value="ACT_ThrD-I_2"/>
    <property type="match status" value="1"/>
</dbReference>
<reference evidence="14" key="1">
    <citation type="submission" date="2020-10" db="EMBL/GenBank/DDBJ databases">
        <authorList>
            <person name="Gilroy R."/>
        </authorList>
    </citation>
    <scope>NUCLEOTIDE SEQUENCE</scope>
    <source>
        <strain evidence="14">ChiGjej2B2-16831</strain>
    </source>
</reference>
<dbReference type="InterPro" id="IPR045865">
    <property type="entry name" value="ACT-like_dom_sf"/>
</dbReference>
<name>A0A9D1N3P0_9FIRM</name>
<dbReference type="GO" id="GO:0006567">
    <property type="term" value="P:L-threonine catabolic process"/>
    <property type="evidence" value="ECO:0007669"/>
    <property type="project" value="TreeGrafter"/>
</dbReference>
<accession>A0A9D1N3P0</accession>
<keyword evidence="10 12" id="KW-0100">Branched-chain amino acid biosynthesis</keyword>
<dbReference type="PROSITE" id="PS51672">
    <property type="entry name" value="ACT_LIKE"/>
    <property type="match status" value="1"/>
</dbReference>
<dbReference type="GO" id="GO:0003941">
    <property type="term" value="F:L-serine ammonia-lyase activity"/>
    <property type="evidence" value="ECO:0007669"/>
    <property type="project" value="TreeGrafter"/>
</dbReference>
<dbReference type="AlphaFoldDB" id="A0A9D1N3P0"/>
<evidence type="ECO:0000256" key="1">
    <source>
        <dbReference type="ARBA" id="ARBA00001274"/>
    </source>
</evidence>
<evidence type="ECO:0000256" key="6">
    <source>
        <dbReference type="ARBA" id="ARBA00022605"/>
    </source>
</evidence>
<gene>
    <name evidence="12 14" type="primary">ilvA</name>
    <name evidence="14" type="ORF">IAD24_05670</name>
</gene>
<evidence type="ECO:0000256" key="10">
    <source>
        <dbReference type="ARBA" id="ARBA00023304"/>
    </source>
</evidence>
<evidence type="ECO:0000256" key="2">
    <source>
        <dbReference type="ARBA" id="ARBA00001933"/>
    </source>
</evidence>
<evidence type="ECO:0000256" key="3">
    <source>
        <dbReference type="ARBA" id="ARBA00004810"/>
    </source>
</evidence>
<evidence type="ECO:0000256" key="9">
    <source>
        <dbReference type="ARBA" id="ARBA00023239"/>
    </source>
</evidence>
<evidence type="ECO:0000313" key="14">
    <source>
        <dbReference type="EMBL" id="HIU94633.1"/>
    </source>
</evidence>
<evidence type="ECO:0000256" key="12">
    <source>
        <dbReference type="RuleBase" id="RU362012"/>
    </source>
</evidence>
<comment type="similarity">
    <text evidence="4 12">Belongs to the serine/threonine dehydratase family.</text>
</comment>
<keyword evidence="8 12" id="KW-0663">Pyridoxal phosphate</keyword>
<dbReference type="Pfam" id="PF00291">
    <property type="entry name" value="PALP"/>
    <property type="match status" value="1"/>
</dbReference>
<protein>
    <recommendedName>
        <fullName evidence="12">L-threonine dehydratase</fullName>
        <ecNumber evidence="12">4.3.1.19</ecNumber>
    </recommendedName>
    <alternativeName>
        <fullName evidence="12">Threonine deaminase</fullName>
    </alternativeName>
</protein>
<keyword evidence="7 12" id="KW-0412">Isoleucine biosynthesis</keyword>
<dbReference type="GO" id="GO:0004794">
    <property type="term" value="F:threonine deaminase activity"/>
    <property type="evidence" value="ECO:0007669"/>
    <property type="project" value="UniProtKB-UniRule"/>
</dbReference>
<comment type="catalytic activity">
    <reaction evidence="1 12">
        <text>L-threonine = 2-oxobutanoate + NH4(+)</text>
        <dbReference type="Rhea" id="RHEA:22108"/>
        <dbReference type="ChEBI" id="CHEBI:16763"/>
        <dbReference type="ChEBI" id="CHEBI:28938"/>
        <dbReference type="ChEBI" id="CHEBI:57926"/>
        <dbReference type="EC" id="4.3.1.19"/>
    </reaction>
</comment>
<dbReference type="InterPro" id="IPR001721">
    <property type="entry name" value="TD_ACT-like"/>
</dbReference>
<comment type="cofactor">
    <cofactor evidence="2 12">
        <name>pyridoxal 5'-phosphate</name>
        <dbReference type="ChEBI" id="CHEBI:597326"/>
    </cofactor>
</comment>
<dbReference type="InterPro" id="IPR050147">
    <property type="entry name" value="Ser/Thr_Dehydratase"/>
</dbReference>
<dbReference type="EC" id="4.3.1.19" evidence="12"/>
<dbReference type="SUPFAM" id="SSF55021">
    <property type="entry name" value="ACT-like"/>
    <property type="match status" value="1"/>
</dbReference>
<evidence type="ECO:0000256" key="7">
    <source>
        <dbReference type="ARBA" id="ARBA00022624"/>
    </source>
</evidence>
<dbReference type="InterPro" id="IPR000634">
    <property type="entry name" value="Ser/Thr_deHydtase_PyrdxlP-BS"/>
</dbReference>
<dbReference type="FunFam" id="3.40.1020.10:FF:000002">
    <property type="entry name" value="L-threonine dehydratase"/>
    <property type="match status" value="1"/>
</dbReference>
<reference evidence="14" key="2">
    <citation type="journal article" date="2021" name="PeerJ">
        <title>Extensive microbial diversity within the chicken gut microbiome revealed by metagenomics and culture.</title>
        <authorList>
            <person name="Gilroy R."/>
            <person name="Ravi A."/>
            <person name="Getino M."/>
            <person name="Pursley I."/>
            <person name="Horton D.L."/>
            <person name="Alikhan N.F."/>
            <person name="Baker D."/>
            <person name="Gharbi K."/>
            <person name="Hall N."/>
            <person name="Watson M."/>
            <person name="Adriaenssens E.M."/>
            <person name="Foster-Nyarko E."/>
            <person name="Jarju S."/>
            <person name="Secka A."/>
            <person name="Antonio M."/>
            <person name="Oren A."/>
            <person name="Chaudhuri R.R."/>
            <person name="La Ragione R."/>
            <person name="Hildebrand F."/>
            <person name="Pallen M.J."/>
        </authorList>
    </citation>
    <scope>NUCLEOTIDE SEQUENCE</scope>
    <source>
        <strain evidence="14">ChiGjej2B2-16831</strain>
    </source>
</reference>
<sequence length="416" mass="45431">MEQPVSLQDIIRAEQRLKKVLKRMPLMRSDVLSEQYGCSVYLKREDLQVVRSFKIRGAYNKMHSLPEEALSRGVVCASAGNHAQGVAFSCRELAVRGCIFMPVTTPKQKIRQVQRFGGEFVEIVLAGDTFDDSAAAARAYCDEHGMAFIHPFDDPQVIAGQGSVGLEIMTDDVPEIDYIFGTIGGGGLMAGVGTYVKGTGPHTKLIGCEPAGAASMQAAFEAGGPVTLEKVDKFVDGASVKRVGDLTYRICREVLDGIAVVPEGKVCGTILQVYNDSAIVLEPAGALPIAALDQYRDEIRGRTVVCILSGSNNDIARMQEIKERAMVFEGLKHYFIVQFPQRPGALREFVGEVLGPDDDIARFEYTKSNDKEKGPVLIGVELARASDYQSLLERMEAKGFAYTVISEDTLLFNLFV</sequence>
<comment type="function">
    <text evidence="11 12">Catalyzes the anaerobic formation of alpha-ketobutyrate and ammonia from threonine in a two-step reaction. The first step involved a dehydration of threonine and a production of enamine intermediates (aminocrotonate), which tautomerizes to its imine form (iminobutyrate). Both intermediates are unstable and short-lived. The second step is the nonenzymatic hydrolysis of the enamine/imine intermediates to form 2-ketobutyrate and free ammonia. In the low water environment of the cell, the second step is accelerated by RidA.</text>
</comment>
<dbReference type="Gene3D" id="3.40.50.1100">
    <property type="match status" value="2"/>
</dbReference>
<dbReference type="Gene3D" id="3.40.1020.10">
    <property type="entry name" value="Biosynthetic Threonine Deaminase, Domain 3"/>
    <property type="match status" value="1"/>
</dbReference>
<evidence type="ECO:0000256" key="4">
    <source>
        <dbReference type="ARBA" id="ARBA00010869"/>
    </source>
</evidence>
<dbReference type="InterPro" id="IPR036052">
    <property type="entry name" value="TrpB-like_PALP_sf"/>
</dbReference>
<dbReference type="Proteomes" id="UP000824128">
    <property type="component" value="Unassembled WGS sequence"/>
</dbReference>
<dbReference type="NCBIfam" id="TIGR02079">
    <property type="entry name" value="THD1"/>
    <property type="match status" value="1"/>
</dbReference>
<comment type="subunit">
    <text evidence="5 12">Homotetramer.</text>
</comment>
<dbReference type="SUPFAM" id="SSF53686">
    <property type="entry name" value="Tryptophan synthase beta subunit-like PLP-dependent enzymes"/>
    <property type="match status" value="1"/>
</dbReference>
<comment type="pathway">
    <text evidence="3 12">Amino-acid biosynthesis; L-isoleucine biosynthesis; 2-oxobutanoate from L-threonine: step 1/1.</text>
</comment>
<evidence type="ECO:0000256" key="5">
    <source>
        <dbReference type="ARBA" id="ARBA00011881"/>
    </source>
</evidence>
<dbReference type="Pfam" id="PF00585">
    <property type="entry name" value="Thr_dehydrat_C"/>
    <property type="match status" value="1"/>
</dbReference>
<dbReference type="NCBIfam" id="NF006390">
    <property type="entry name" value="PRK08639.1"/>
    <property type="match status" value="1"/>
</dbReference>
<dbReference type="CDD" id="cd01562">
    <property type="entry name" value="Thr-dehyd"/>
    <property type="match status" value="1"/>
</dbReference>
<keyword evidence="6 12" id="KW-0028">Amino-acid biosynthesis</keyword>
<dbReference type="FunFam" id="3.40.50.1100:FF:000005">
    <property type="entry name" value="Threonine dehydratase catabolic"/>
    <property type="match status" value="1"/>
</dbReference>
<dbReference type="InterPro" id="IPR011820">
    <property type="entry name" value="IlvA"/>
</dbReference>
<evidence type="ECO:0000256" key="8">
    <source>
        <dbReference type="ARBA" id="ARBA00022898"/>
    </source>
</evidence>
<evidence type="ECO:0000256" key="11">
    <source>
        <dbReference type="ARBA" id="ARBA00025527"/>
    </source>
</evidence>
<dbReference type="GO" id="GO:0009097">
    <property type="term" value="P:isoleucine biosynthetic process"/>
    <property type="evidence" value="ECO:0007669"/>
    <property type="project" value="UniProtKB-UniRule"/>
</dbReference>
<dbReference type="InterPro" id="IPR038110">
    <property type="entry name" value="TD_ACT-like_sf"/>
</dbReference>
<dbReference type="GO" id="GO:0030170">
    <property type="term" value="F:pyridoxal phosphate binding"/>
    <property type="evidence" value="ECO:0007669"/>
    <property type="project" value="InterPro"/>
</dbReference>
<keyword evidence="9 12" id="KW-0456">Lyase</keyword>
<proteinExistence type="inferred from homology"/>
<feature type="domain" description="ACT-like" evidence="13">
    <location>
        <begin position="333"/>
        <end position="407"/>
    </location>
</feature>
<organism evidence="14 15">
    <name type="scientific">Candidatus Aphodomorpha intestinavium</name>
    <dbReference type="NCBI Taxonomy" id="2840672"/>
    <lineage>
        <taxon>Bacteria</taxon>
        <taxon>Bacillati</taxon>
        <taxon>Bacillota</taxon>
        <taxon>Clostridia</taxon>
        <taxon>Eubacteriales</taxon>
        <taxon>Candidatus Aphodomorpha</taxon>
    </lineage>
</organism>
<dbReference type="InterPro" id="IPR001926">
    <property type="entry name" value="TrpB-like_PALP"/>
</dbReference>
<comment type="caution">
    <text evidence="14">The sequence shown here is derived from an EMBL/GenBank/DDBJ whole genome shotgun (WGS) entry which is preliminary data.</text>
</comment>
<evidence type="ECO:0000259" key="13">
    <source>
        <dbReference type="PROSITE" id="PS51672"/>
    </source>
</evidence>
<dbReference type="PANTHER" id="PTHR48078:SF11">
    <property type="entry name" value="THREONINE DEHYDRATASE, MITOCHONDRIAL"/>
    <property type="match status" value="1"/>
</dbReference>